<accession>A0ABW7FT32</accession>
<keyword evidence="2" id="KW-1185">Reference proteome</keyword>
<evidence type="ECO:0000313" key="1">
    <source>
        <dbReference type="EMBL" id="MFG6447485.1"/>
    </source>
</evidence>
<evidence type="ECO:0000313" key="2">
    <source>
        <dbReference type="Proteomes" id="UP001606099"/>
    </source>
</evidence>
<dbReference type="SUPFAM" id="SSF48498">
    <property type="entry name" value="Tetracyclin repressor-like, C-terminal domain"/>
    <property type="match status" value="1"/>
</dbReference>
<dbReference type="RefSeq" id="WP_394458891.1">
    <property type="nucleotide sequence ID" value="NZ_JBIGHZ010000002.1"/>
</dbReference>
<gene>
    <name evidence="1" type="ORF">ACG0Z6_04405</name>
</gene>
<organism evidence="1 2">
    <name type="scientific">Roseateles rivi</name>
    <dbReference type="NCBI Taxonomy" id="3299028"/>
    <lineage>
        <taxon>Bacteria</taxon>
        <taxon>Pseudomonadati</taxon>
        <taxon>Pseudomonadota</taxon>
        <taxon>Betaproteobacteria</taxon>
        <taxon>Burkholderiales</taxon>
        <taxon>Sphaerotilaceae</taxon>
        <taxon>Roseateles</taxon>
    </lineage>
</organism>
<dbReference type="Proteomes" id="UP001606099">
    <property type="component" value="Unassembled WGS sequence"/>
</dbReference>
<dbReference type="EMBL" id="JBIGHZ010000002">
    <property type="protein sequence ID" value="MFG6447485.1"/>
    <property type="molecule type" value="Genomic_DNA"/>
</dbReference>
<proteinExistence type="predicted"/>
<dbReference type="InterPro" id="IPR036271">
    <property type="entry name" value="Tet_transcr_reg_TetR-rel_C_sf"/>
</dbReference>
<reference evidence="1 2" key="1">
    <citation type="submission" date="2024-08" db="EMBL/GenBank/DDBJ databases">
        <authorList>
            <person name="Lu H."/>
        </authorList>
    </citation>
    <scope>NUCLEOTIDE SEQUENCE [LARGE SCALE GENOMIC DNA]</scope>
    <source>
        <strain evidence="1 2">BYS180W</strain>
    </source>
</reference>
<dbReference type="Gene3D" id="1.10.357.10">
    <property type="entry name" value="Tetracycline Repressor, domain 2"/>
    <property type="match status" value="1"/>
</dbReference>
<comment type="caution">
    <text evidence="1">The sequence shown here is derived from an EMBL/GenBank/DDBJ whole genome shotgun (WGS) entry which is preliminary data.</text>
</comment>
<name>A0ABW7FT32_9BURK</name>
<sequence>MRALHEWWASPSFRGCAFLNAVVELAGAQPEVVALSQQHKAQMTAAIAQVLRGPLRAERAARATLAADGAILHAQVHQNPDAAASLLEALLRADG</sequence>
<protein>
    <submittedName>
        <fullName evidence="1">Uncharacterized protein</fullName>
    </submittedName>
</protein>